<keyword evidence="2" id="KW-1185">Reference proteome</keyword>
<dbReference type="EMBL" id="BPLR01001638">
    <property type="protein sequence ID" value="GIZ03708.1"/>
    <property type="molecule type" value="Genomic_DNA"/>
</dbReference>
<protein>
    <submittedName>
        <fullName evidence="1">Uncharacterized protein</fullName>
    </submittedName>
</protein>
<evidence type="ECO:0000313" key="2">
    <source>
        <dbReference type="Proteomes" id="UP001054945"/>
    </source>
</evidence>
<name>A0AAV4Y9E6_CAEEX</name>
<gene>
    <name evidence="1" type="ORF">CEXT_225691</name>
</gene>
<sequence>MLHSEEYSSILRRRVHFLHLHAFPLGPSKSQRSSASLSISVSFDPSNLINTALGLFLLPQNESWGSWNSARHSIHPKLQITLSLPALRYVNSGINIFKDPSSSSSDREVIPIHGLGWTFSKKALLVLESSFIERPQTMRRSHHVVDMAFTIRVRVWGTPASEGE</sequence>
<dbReference type="Proteomes" id="UP001054945">
    <property type="component" value="Unassembled WGS sequence"/>
</dbReference>
<evidence type="ECO:0000313" key="1">
    <source>
        <dbReference type="EMBL" id="GIZ03708.1"/>
    </source>
</evidence>
<dbReference type="AlphaFoldDB" id="A0AAV4Y9E6"/>
<comment type="caution">
    <text evidence="1">The sequence shown here is derived from an EMBL/GenBank/DDBJ whole genome shotgun (WGS) entry which is preliminary data.</text>
</comment>
<organism evidence="1 2">
    <name type="scientific">Caerostris extrusa</name>
    <name type="common">Bark spider</name>
    <name type="synonym">Caerostris bankana</name>
    <dbReference type="NCBI Taxonomy" id="172846"/>
    <lineage>
        <taxon>Eukaryota</taxon>
        <taxon>Metazoa</taxon>
        <taxon>Ecdysozoa</taxon>
        <taxon>Arthropoda</taxon>
        <taxon>Chelicerata</taxon>
        <taxon>Arachnida</taxon>
        <taxon>Araneae</taxon>
        <taxon>Araneomorphae</taxon>
        <taxon>Entelegynae</taxon>
        <taxon>Araneoidea</taxon>
        <taxon>Araneidae</taxon>
        <taxon>Caerostris</taxon>
    </lineage>
</organism>
<reference evidence="1 2" key="1">
    <citation type="submission" date="2021-06" db="EMBL/GenBank/DDBJ databases">
        <title>Caerostris extrusa draft genome.</title>
        <authorList>
            <person name="Kono N."/>
            <person name="Arakawa K."/>
        </authorList>
    </citation>
    <scope>NUCLEOTIDE SEQUENCE [LARGE SCALE GENOMIC DNA]</scope>
</reference>
<proteinExistence type="predicted"/>
<accession>A0AAV4Y9E6</accession>